<name>A0AAN7W8E2_9PEZI</name>
<evidence type="ECO:0000313" key="2">
    <source>
        <dbReference type="Proteomes" id="UP001310594"/>
    </source>
</evidence>
<dbReference type="AlphaFoldDB" id="A0AAN7W8E2"/>
<organism evidence="1 2">
    <name type="scientific">Elasticomyces elasticus</name>
    <dbReference type="NCBI Taxonomy" id="574655"/>
    <lineage>
        <taxon>Eukaryota</taxon>
        <taxon>Fungi</taxon>
        <taxon>Dikarya</taxon>
        <taxon>Ascomycota</taxon>
        <taxon>Pezizomycotina</taxon>
        <taxon>Dothideomycetes</taxon>
        <taxon>Dothideomycetidae</taxon>
        <taxon>Mycosphaerellales</taxon>
        <taxon>Teratosphaeriaceae</taxon>
        <taxon>Elasticomyces</taxon>
    </lineage>
</organism>
<protein>
    <submittedName>
        <fullName evidence="1">Uncharacterized protein</fullName>
    </submittedName>
</protein>
<proteinExistence type="predicted"/>
<evidence type="ECO:0000313" key="1">
    <source>
        <dbReference type="EMBL" id="KAK5701465.1"/>
    </source>
</evidence>
<reference evidence="1" key="1">
    <citation type="submission" date="2023-08" db="EMBL/GenBank/DDBJ databases">
        <title>Black Yeasts Isolated from many extreme environments.</title>
        <authorList>
            <person name="Coleine C."/>
            <person name="Stajich J.E."/>
            <person name="Selbmann L."/>
        </authorList>
    </citation>
    <scope>NUCLEOTIDE SEQUENCE</scope>
    <source>
        <strain evidence="1">CCFEE 5810</strain>
    </source>
</reference>
<dbReference type="Proteomes" id="UP001310594">
    <property type="component" value="Unassembled WGS sequence"/>
</dbReference>
<sequence length="193" mass="21313">MDDDALQAELEVMAGNAGISGDETATGEAEPIGKTMARWQHLFRFSPDTAVEKIIEHRNNLTRIRVSSEHWETVRDEQEVLGHDRESYEYELELAMKKRAMLPTLVPVAEMSARETVTYLVELDGPLSSAEIVRETAGMEAVPPIVAGESVEEGRAVQLCCINGTAKAAILRWASEEGRGLKYAFGGAYHHDL</sequence>
<dbReference type="EMBL" id="JAVRQU010000006">
    <property type="protein sequence ID" value="KAK5701465.1"/>
    <property type="molecule type" value="Genomic_DNA"/>
</dbReference>
<gene>
    <name evidence="1" type="ORF">LTR97_004279</name>
</gene>
<accession>A0AAN7W8E2</accession>
<comment type="caution">
    <text evidence="1">The sequence shown here is derived from an EMBL/GenBank/DDBJ whole genome shotgun (WGS) entry which is preliminary data.</text>
</comment>